<evidence type="ECO:0000256" key="3">
    <source>
        <dbReference type="ARBA" id="ARBA00023163"/>
    </source>
</evidence>
<dbReference type="SUPFAM" id="SSF46894">
    <property type="entry name" value="C-terminal effector domain of the bipartite response regulators"/>
    <property type="match status" value="1"/>
</dbReference>
<dbReference type="SMART" id="SM00421">
    <property type="entry name" value="HTH_LUXR"/>
    <property type="match status" value="1"/>
</dbReference>
<evidence type="ECO:0000259" key="4">
    <source>
        <dbReference type="PROSITE" id="PS50043"/>
    </source>
</evidence>
<dbReference type="Gene3D" id="1.25.40.10">
    <property type="entry name" value="Tetratricopeptide repeat domain"/>
    <property type="match status" value="1"/>
</dbReference>
<dbReference type="InterPro" id="IPR036388">
    <property type="entry name" value="WH-like_DNA-bd_sf"/>
</dbReference>
<evidence type="ECO:0000256" key="2">
    <source>
        <dbReference type="ARBA" id="ARBA00023125"/>
    </source>
</evidence>
<dbReference type="AlphaFoldDB" id="A0A6J4TPU6"/>
<organism evidence="5">
    <name type="scientific">uncultured Solirubrobacteraceae bacterium</name>
    <dbReference type="NCBI Taxonomy" id="1162706"/>
    <lineage>
        <taxon>Bacteria</taxon>
        <taxon>Bacillati</taxon>
        <taxon>Actinomycetota</taxon>
        <taxon>Thermoleophilia</taxon>
        <taxon>Solirubrobacterales</taxon>
        <taxon>Solirubrobacteraceae</taxon>
        <taxon>environmental samples</taxon>
    </lineage>
</organism>
<gene>
    <name evidence="5" type="ORF">AVDCRST_MAG85-3398</name>
</gene>
<dbReference type="InterPro" id="IPR016032">
    <property type="entry name" value="Sig_transdc_resp-reg_C-effctor"/>
</dbReference>
<reference evidence="5" key="1">
    <citation type="submission" date="2020-02" db="EMBL/GenBank/DDBJ databases">
        <authorList>
            <person name="Meier V. D."/>
        </authorList>
    </citation>
    <scope>NUCLEOTIDE SEQUENCE</scope>
    <source>
        <strain evidence="5">AVDCRST_MAG85</strain>
    </source>
</reference>
<protein>
    <recommendedName>
        <fullName evidence="4">HTH luxR-type domain-containing protein</fullName>
    </recommendedName>
</protein>
<keyword evidence="2" id="KW-0238">DNA-binding</keyword>
<feature type="domain" description="HTH luxR-type" evidence="4">
    <location>
        <begin position="83"/>
        <end position="148"/>
    </location>
</feature>
<name>A0A6J4TPU6_9ACTN</name>
<dbReference type="Pfam" id="PF00196">
    <property type="entry name" value="GerE"/>
    <property type="match status" value="1"/>
</dbReference>
<dbReference type="GO" id="GO:0006355">
    <property type="term" value="P:regulation of DNA-templated transcription"/>
    <property type="evidence" value="ECO:0007669"/>
    <property type="project" value="InterPro"/>
</dbReference>
<proteinExistence type="predicted"/>
<dbReference type="GO" id="GO:0003677">
    <property type="term" value="F:DNA binding"/>
    <property type="evidence" value="ECO:0007669"/>
    <property type="project" value="UniProtKB-KW"/>
</dbReference>
<dbReference type="InterPro" id="IPR000792">
    <property type="entry name" value="Tscrpt_reg_LuxR_C"/>
</dbReference>
<dbReference type="PANTHER" id="PTHR44688">
    <property type="entry name" value="DNA-BINDING TRANSCRIPTIONAL ACTIVATOR DEVR_DOSR"/>
    <property type="match status" value="1"/>
</dbReference>
<dbReference type="PRINTS" id="PR00038">
    <property type="entry name" value="HTHLUXR"/>
</dbReference>
<dbReference type="Gene3D" id="1.10.10.10">
    <property type="entry name" value="Winged helix-like DNA-binding domain superfamily/Winged helix DNA-binding domain"/>
    <property type="match status" value="1"/>
</dbReference>
<dbReference type="PANTHER" id="PTHR44688:SF16">
    <property type="entry name" value="DNA-BINDING TRANSCRIPTIONAL ACTIVATOR DEVR_DOSR"/>
    <property type="match status" value="1"/>
</dbReference>
<accession>A0A6J4TPU6</accession>
<keyword evidence="1" id="KW-0805">Transcription regulation</keyword>
<dbReference type="InterPro" id="IPR011990">
    <property type="entry name" value="TPR-like_helical_dom_sf"/>
</dbReference>
<dbReference type="PROSITE" id="PS50043">
    <property type="entry name" value="HTH_LUXR_2"/>
    <property type="match status" value="1"/>
</dbReference>
<dbReference type="EMBL" id="CADCVT010000374">
    <property type="protein sequence ID" value="CAA9527778.1"/>
    <property type="molecule type" value="Genomic_DNA"/>
</dbReference>
<evidence type="ECO:0000313" key="5">
    <source>
        <dbReference type="EMBL" id="CAA9527778.1"/>
    </source>
</evidence>
<evidence type="ECO:0000256" key="1">
    <source>
        <dbReference type="ARBA" id="ARBA00023015"/>
    </source>
</evidence>
<sequence length="149" mass="15757">MAERPATQDLQEAAVALEGCGARVDHARALAALGAVLADEGRRPEARESLRAALDLARSIGAQDIAERAARDLRRAGGRPPEPQRAVAGLTASELRVARLAAQGHTNRQIADDLVVSSHTVRFHLTGVYRKLGVTSRDELAAALRAANA</sequence>
<keyword evidence="3" id="KW-0804">Transcription</keyword>
<dbReference type="CDD" id="cd06170">
    <property type="entry name" value="LuxR_C_like"/>
    <property type="match status" value="1"/>
</dbReference>